<proteinExistence type="inferred from homology"/>
<evidence type="ECO:0000256" key="1">
    <source>
        <dbReference type="ARBA" id="ARBA00007954"/>
    </source>
</evidence>
<evidence type="ECO:0000313" key="9">
    <source>
        <dbReference type="Proteomes" id="UP000283509"/>
    </source>
</evidence>
<evidence type="ECO:0000256" key="3">
    <source>
        <dbReference type="ARBA" id="ARBA00016807"/>
    </source>
</evidence>
<evidence type="ECO:0000313" key="8">
    <source>
        <dbReference type="EMBL" id="ROT77532.1"/>
    </source>
</evidence>
<name>A0A3R7N552_PENVA</name>
<dbReference type="Pfam" id="PF13873">
    <property type="entry name" value="Myb_DNA-bind_5"/>
    <property type="match status" value="1"/>
</dbReference>
<accession>A0A3R7N552</accession>
<dbReference type="PANTHER" id="PTHR21632:SF5">
    <property type="entry name" value="TOMOREGULIN-2 ISOFORM X1"/>
    <property type="match status" value="1"/>
</dbReference>
<keyword evidence="9" id="KW-1185">Reference proteome</keyword>
<dbReference type="InterPro" id="IPR028002">
    <property type="entry name" value="Myb_DNA-bind_5"/>
</dbReference>
<comment type="function">
    <text evidence="5">Involved in transvection phenomena (= synapsis-dependent gene expression), where the synaptic pairing of chromosomes carrying genes with which zeste interacts influences the expression of these genes. Zeste binds to DNA and stimulates transcription from a nearby promoter.</text>
</comment>
<dbReference type="PANTHER" id="PTHR21632">
    <property type="entry name" value="REGULATORY PROTEIN ZESTE"/>
    <property type="match status" value="1"/>
</dbReference>
<protein>
    <recommendedName>
        <fullName evidence="4">Myb/SANT-like DNA-binding domain-containing protein 3</fullName>
    </recommendedName>
    <alternativeName>
        <fullName evidence="3">Regulatory protein zeste</fullName>
    </alternativeName>
</protein>
<keyword evidence="8" id="KW-0238">DNA-binding</keyword>
<organism evidence="8 9">
    <name type="scientific">Penaeus vannamei</name>
    <name type="common">Whiteleg shrimp</name>
    <name type="synonym">Litopenaeus vannamei</name>
    <dbReference type="NCBI Taxonomy" id="6689"/>
    <lineage>
        <taxon>Eukaryota</taxon>
        <taxon>Metazoa</taxon>
        <taxon>Ecdysozoa</taxon>
        <taxon>Arthropoda</taxon>
        <taxon>Crustacea</taxon>
        <taxon>Multicrustacea</taxon>
        <taxon>Malacostraca</taxon>
        <taxon>Eumalacostraca</taxon>
        <taxon>Eucarida</taxon>
        <taxon>Decapoda</taxon>
        <taxon>Dendrobranchiata</taxon>
        <taxon>Penaeoidea</taxon>
        <taxon>Penaeidae</taxon>
        <taxon>Penaeus</taxon>
    </lineage>
</organism>
<evidence type="ECO:0000256" key="2">
    <source>
        <dbReference type="ARBA" id="ARBA00011764"/>
    </source>
</evidence>
<comment type="caution">
    <text evidence="8">The sequence shown here is derived from an EMBL/GenBank/DDBJ whole genome shotgun (WGS) entry which is preliminary data.</text>
</comment>
<dbReference type="EMBL" id="QCYY01001512">
    <property type="protein sequence ID" value="ROT77532.1"/>
    <property type="molecule type" value="Genomic_DNA"/>
</dbReference>
<dbReference type="OrthoDB" id="3066195at2759"/>
<reference evidence="8 9" key="1">
    <citation type="submission" date="2018-04" db="EMBL/GenBank/DDBJ databases">
        <authorList>
            <person name="Zhang X."/>
            <person name="Yuan J."/>
            <person name="Li F."/>
            <person name="Xiang J."/>
        </authorList>
    </citation>
    <scope>NUCLEOTIDE SEQUENCE [LARGE SCALE GENOMIC DNA]</scope>
    <source>
        <tissue evidence="8">Muscle</tissue>
    </source>
</reference>
<dbReference type="Proteomes" id="UP000283509">
    <property type="component" value="Unassembled WGS sequence"/>
</dbReference>
<feature type="region of interest" description="Disordered" evidence="6">
    <location>
        <begin position="87"/>
        <end position="109"/>
    </location>
</feature>
<evidence type="ECO:0000256" key="6">
    <source>
        <dbReference type="SAM" id="MobiDB-lite"/>
    </source>
</evidence>
<evidence type="ECO:0000259" key="7">
    <source>
        <dbReference type="Pfam" id="PF13873"/>
    </source>
</evidence>
<evidence type="ECO:0000256" key="5">
    <source>
        <dbReference type="ARBA" id="ARBA00025466"/>
    </source>
</evidence>
<sequence length="144" mass="16954">MRPSSHTKRRNFSEQEKTLLFSLISKEKHVLECKDIKAHTLEEKRKSWEKITLTFNADTSVVVIPRTVEELRKCWMNQRYREKQIAAAERKRPDCPQQYGENPTSPTTMNVEVDPVILNRSPEPVQNSWEDDLSIKNGRRDLFV</sequence>
<feature type="compositionally biased region" description="Polar residues" evidence="6">
    <location>
        <begin position="99"/>
        <end position="109"/>
    </location>
</feature>
<dbReference type="GO" id="GO:0003677">
    <property type="term" value="F:DNA binding"/>
    <property type="evidence" value="ECO:0007669"/>
    <property type="project" value="UniProtKB-KW"/>
</dbReference>
<comment type="subunit">
    <text evidence="2">Self-associates forming complexes of several hundred monomers.</text>
</comment>
<feature type="domain" description="Myb/SANT-like DNA-binding" evidence="7">
    <location>
        <begin position="10"/>
        <end position="86"/>
    </location>
</feature>
<reference evidence="8 9" key="2">
    <citation type="submission" date="2019-01" db="EMBL/GenBank/DDBJ databases">
        <title>The decoding of complex shrimp genome reveals the adaptation for benthos swimmer, frequently molting mechanism and breeding impact on genome.</title>
        <authorList>
            <person name="Sun Y."/>
            <person name="Gao Y."/>
            <person name="Yu Y."/>
        </authorList>
    </citation>
    <scope>NUCLEOTIDE SEQUENCE [LARGE SCALE GENOMIC DNA]</scope>
    <source>
        <tissue evidence="8">Muscle</tissue>
    </source>
</reference>
<gene>
    <name evidence="8" type="ORF">C7M84_003815</name>
</gene>
<evidence type="ECO:0000256" key="4">
    <source>
        <dbReference type="ARBA" id="ARBA00021372"/>
    </source>
</evidence>
<comment type="similarity">
    <text evidence="1">Belongs to the MSANTD3 family.</text>
</comment>
<dbReference type="AlphaFoldDB" id="A0A3R7N552"/>